<evidence type="ECO:0000313" key="2">
    <source>
        <dbReference type="EMBL" id="CAC5378884.1"/>
    </source>
</evidence>
<protein>
    <submittedName>
        <fullName evidence="2">Uncharacterized protein</fullName>
    </submittedName>
</protein>
<feature type="chain" id="PRO_5026824239" evidence="1">
    <location>
        <begin position="18"/>
        <end position="503"/>
    </location>
</feature>
<sequence>MSRFLFVFTVWSVNVAAQKYPKYLGSNGGSPRYEPYQPNQQIALPSNGGLQTGGGGPNEMVTGGGMATEVWPTKNGNSNQVNNPLAGGNANKNVENLWQQQNSGMGTGSPNGVLYDVYRQYTGPVDHYVNVAPNIYDPSTMSTAVNAPNYLPPSMAMEPASGQLPGLPGEQFVTNIGRGQGVDIAVGNGNTLIQGRGANPIGNGNTIDKIHVGGQVYDPPMVDASQGIINSRGYPGQMFDIITGNGGSRNIETLNPGSIDAIFPSHFPENGVQNAMLVIPISLDQLLEQSPGTGSVLAQIFDPNIIGCQGPNCGTSPGLSLPLSAGSAMDQGSGSFIEVVDQLTDPRAIDSVVDPGFAPGVTPEIITNSLYPSATNQIMESQPSYQYKTKNKYSKPTYNKRLYSKPKRIYGSYGQTYEHPISYSKPMYRSKQNMYEKPNVKYRKTKVFYKKGYNKPTKYTKIVNHGKPYYSKRKTYSRPRKYYAKSSYSKGRSYKKKYKKGGY</sequence>
<feature type="signal peptide" evidence="1">
    <location>
        <begin position="1"/>
        <end position="17"/>
    </location>
</feature>
<organism evidence="2 3">
    <name type="scientific">Mytilus coruscus</name>
    <name type="common">Sea mussel</name>
    <dbReference type="NCBI Taxonomy" id="42192"/>
    <lineage>
        <taxon>Eukaryota</taxon>
        <taxon>Metazoa</taxon>
        <taxon>Spiralia</taxon>
        <taxon>Lophotrochozoa</taxon>
        <taxon>Mollusca</taxon>
        <taxon>Bivalvia</taxon>
        <taxon>Autobranchia</taxon>
        <taxon>Pteriomorphia</taxon>
        <taxon>Mytilida</taxon>
        <taxon>Mytiloidea</taxon>
        <taxon>Mytilidae</taxon>
        <taxon>Mytilinae</taxon>
        <taxon>Mytilus</taxon>
    </lineage>
</organism>
<evidence type="ECO:0000256" key="1">
    <source>
        <dbReference type="SAM" id="SignalP"/>
    </source>
</evidence>
<evidence type="ECO:0000313" key="3">
    <source>
        <dbReference type="Proteomes" id="UP000507470"/>
    </source>
</evidence>
<keyword evidence="3" id="KW-1185">Reference proteome</keyword>
<dbReference type="Proteomes" id="UP000507470">
    <property type="component" value="Unassembled WGS sequence"/>
</dbReference>
<name>A0A6J8B7A4_MYTCO</name>
<keyword evidence="1" id="KW-0732">Signal</keyword>
<proteinExistence type="predicted"/>
<dbReference type="OrthoDB" id="6136418at2759"/>
<dbReference type="AlphaFoldDB" id="A0A6J8B7A4"/>
<gene>
    <name evidence="2" type="ORF">MCOR_15017</name>
</gene>
<dbReference type="EMBL" id="CACVKT020002616">
    <property type="protein sequence ID" value="CAC5378884.1"/>
    <property type="molecule type" value="Genomic_DNA"/>
</dbReference>
<reference evidence="2 3" key="1">
    <citation type="submission" date="2020-06" db="EMBL/GenBank/DDBJ databases">
        <authorList>
            <person name="Li R."/>
            <person name="Bekaert M."/>
        </authorList>
    </citation>
    <scope>NUCLEOTIDE SEQUENCE [LARGE SCALE GENOMIC DNA]</scope>
    <source>
        <strain evidence="3">wild</strain>
    </source>
</reference>
<accession>A0A6J8B7A4</accession>